<dbReference type="GO" id="GO:0008483">
    <property type="term" value="F:transaminase activity"/>
    <property type="evidence" value="ECO:0007669"/>
    <property type="project" value="UniProtKB-KW"/>
</dbReference>
<dbReference type="InterPro" id="IPR015424">
    <property type="entry name" value="PyrdxlP-dep_Trfase"/>
</dbReference>
<dbReference type="KEGG" id="cmet:K6K41_02265"/>
<comment type="catalytic activity">
    <reaction evidence="4">
        <text>(sulfur carrier)-H + L-cysteine = (sulfur carrier)-SH + L-alanine</text>
        <dbReference type="Rhea" id="RHEA:43892"/>
        <dbReference type="Rhea" id="RHEA-COMP:14737"/>
        <dbReference type="Rhea" id="RHEA-COMP:14739"/>
        <dbReference type="ChEBI" id="CHEBI:29917"/>
        <dbReference type="ChEBI" id="CHEBI:35235"/>
        <dbReference type="ChEBI" id="CHEBI:57972"/>
        <dbReference type="ChEBI" id="CHEBI:64428"/>
        <dbReference type="EC" id="2.8.1.7"/>
    </reaction>
</comment>
<dbReference type="InterPro" id="IPR015421">
    <property type="entry name" value="PyrdxlP-dep_Trfase_major"/>
</dbReference>
<evidence type="ECO:0000256" key="2">
    <source>
        <dbReference type="ARBA" id="ARBA00006490"/>
    </source>
</evidence>
<reference evidence="6" key="1">
    <citation type="submission" date="2021-08" db="EMBL/GenBank/DDBJ databases">
        <authorList>
            <person name="Zhang H."/>
            <person name="Xu M."/>
            <person name="Yu Z."/>
            <person name="Yang L."/>
            <person name="Cai Y."/>
        </authorList>
    </citation>
    <scope>NUCLEOTIDE SEQUENCE</scope>
    <source>
        <strain evidence="6">CHL1</strain>
    </source>
</reference>
<feature type="domain" description="Aminotransferase class V" evidence="5">
    <location>
        <begin position="6"/>
        <end position="189"/>
    </location>
</feature>
<gene>
    <name evidence="6" type="ORF">K6K41_02265</name>
</gene>
<protein>
    <submittedName>
        <fullName evidence="6">Aminotransferase class V-fold PLP-dependent enzyme</fullName>
    </submittedName>
</protein>
<keyword evidence="6" id="KW-0808">Transferase</keyword>
<dbReference type="PANTHER" id="PTHR11601">
    <property type="entry name" value="CYSTEINE DESULFURYLASE FAMILY MEMBER"/>
    <property type="match status" value="1"/>
</dbReference>
<organism evidence="6 7">
    <name type="scientific">Chenggangzhangella methanolivorans</name>
    <dbReference type="NCBI Taxonomy" id="1437009"/>
    <lineage>
        <taxon>Bacteria</taxon>
        <taxon>Pseudomonadati</taxon>
        <taxon>Pseudomonadota</taxon>
        <taxon>Alphaproteobacteria</taxon>
        <taxon>Hyphomicrobiales</taxon>
        <taxon>Methylopilaceae</taxon>
        <taxon>Chenggangzhangella</taxon>
    </lineage>
</organism>
<keyword evidence="3" id="KW-0663">Pyridoxal phosphate</keyword>
<dbReference type="Proteomes" id="UP000825701">
    <property type="component" value="Chromosome"/>
</dbReference>
<evidence type="ECO:0000259" key="5">
    <source>
        <dbReference type="Pfam" id="PF00266"/>
    </source>
</evidence>
<dbReference type="Gene3D" id="3.40.640.10">
    <property type="entry name" value="Type I PLP-dependent aspartate aminotransferase-like (Major domain)"/>
    <property type="match status" value="1"/>
</dbReference>
<keyword evidence="7" id="KW-1185">Reference proteome</keyword>
<sequence>MIARPIYLDGFATQPLAPEARTAMLSAWDRPGNAGSPNAAGEQAAALVATGRAAVASLIGASPGEITFTSGATEANNLALAGVLRAVHRACHSRSRVIVSAVEHKSVLETADTLRSEGIEVIRCPVDKTGRLNVAAFAELADERLLLASIMLVNNETGAIQPIAEAAALAHRVGGLFHTDAAQAIGKSQSMSSSSTSTISASLVTSATDRWGSVRSTVLQARRRPTPSCMAVAKSADYARAPNP</sequence>
<comment type="cofactor">
    <cofactor evidence="1">
        <name>pyridoxal 5'-phosphate</name>
        <dbReference type="ChEBI" id="CHEBI:597326"/>
    </cofactor>
</comment>
<accession>A0A9E6R9G8</accession>
<dbReference type="GO" id="GO:0031071">
    <property type="term" value="F:cysteine desulfurase activity"/>
    <property type="evidence" value="ECO:0007669"/>
    <property type="project" value="UniProtKB-EC"/>
</dbReference>
<comment type="similarity">
    <text evidence="2">Belongs to the class-V pyridoxal-phosphate-dependent aminotransferase family. NifS/IscS subfamily.</text>
</comment>
<evidence type="ECO:0000313" key="7">
    <source>
        <dbReference type="Proteomes" id="UP000825701"/>
    </source>
</evidence>
<evidence type="ECO:0000256" key="1">
    <source>
        <dbReference type="ARBA" id="ARBA00001933"/>
    </source>
</evidence>
<dbReference type="InterPro" id="IPR000192">
    <property type="entry name" value="Aminotrans_V_dom"/>
</dbReference>
<evidence type="ECO:0000256" key="3">
    <source>
        <dbReference type="ARBA" id="ARBA00022898"/>
    </source>
</evidence>
<keyword evidence="6" id="KW-0032">Aminotransferase</keyword>
<proteinExistence type="inferred from homology"/>
<evidence type="ECO:0000256" key="4">
    <source>
        <dbReference type="ARBA" id="ARBA00050776"/>
    </source>
</evidence>
<dbReference type="Pfam" id="PF00266">
    <property type="entry name" value="Aminotran_5"/>
    <property type="match status" value="1"/>
</dbReference>
<name>A0A9E6R9G8_9HYPH</name>
<dbReference type="PANTHER" id="PTHR11601:SF34">
    <property type="entry name" value="CYSTEINE DESULFURASE"/>
    <property type="match status" value="1"/>
</dbReference>
<evidence type="ECO:0000313" key="6">
    <source>
        <dbReference type="EMBL" id="QZO00569.1"/>
    </source>
</evidence>
<dbReference type="SUPFAM" id="SSF53383">
    <property type="entry name" value="PLP-dependent transferases"/>
    <property type="match status" value="1"/>
</dbReference>
<dbReference type="AlphaFoldDB" id="A0A9E6R9G8"/>
<dbReference type="EMBL" id="CP081869">
    <property type="protein sequence ID" value="QZO00569.1"/>
    <property type="molecule type" value="Genomic_DNA"/>
</dbReference>